<dbReference type="Pfam" id="PF00004">
    <property type="entry name" value="AAA"/>
    <property type="match status" value="1"/>
</dbReference>
<dbReference type="Gene3D" id="1.10.8.60">
    <property type="match status" value="1"/>
</dbReference>
<dbReference type="PRINTS" id="PR00819">
    <property type="entry name" value="CBXCFQXSUPER"/>
</dbReference>
<dbReference type="PANTHER" id="PTHR43392:SF2">
    <property type="entry name" value="AAA-TYPE ATPASE FAMILY PROTEIN _ ANKYRIN REPEAT FAMILY PROTEIN"/>
    <property type="match status" value="1"/>
</dbReference>
<evidence type="ECO:0000256" key="2">
    <source>
        <dbReference type="ARBA" id="ARBA00022741"/>
    </source>
</evidence>
<gene>
    <name evidence="6" type="ORF">GCM10009864_60530</name>
</gene>
<dbReference type="CDD" id="cd00009">
    <property type="entry name" value="AAA"/>
    <property type="match status" value="1"/>
</dbReference>
<feature type="region of interest" description="Disordered" evidence="4">
    <location>
        <begin position="567"/>
        <end position="622"/>
    </location>
</feature>
<feature type="domain" description="AAA+ ATPase" evidence="5">
    <location>
        <begin position="666"/>
        <end position="805"/>
    </location>
</feature>
<sequence length="888" mass="92803">MTPRVQLVAPKGRGAHRTIAQALSAAADGDEIRLAPGAYRERVLLDRSVSLLPEQGTGTVRLTTPEPGLPVVELAAPHAVLNGIVVEGADPARPAVVMLSGSAELTDCQISGGRIEVAGSASALLRTSRIHRAALAGVHLTTSGPVVLEQCTIEDIDGTGVVVDGQAAATLTETEVRRVTGSGLRVRGEARAAFRDCDTVGAGRNGLLVEERASVLLLDCRLRDTAGDGVQVTGSSPRVGPDHERPGAAEGGVVLVGCEVLRTGGDGVAVSRDADVLLRDCQVRHTAGSGVTAAEDCGVEVVDCQVSRPGGSGLFAGARARLSVRGTSVRGSAANGVLAMDSAQLQLAESALADCAFTAVHLGGQARATLETIRVGPTPEHGVRATDQAELSLLGGRTVDCAMSGLHLEAEATATVDGLTVLRGRSGVTTTSSGDLLLADCDIRRVERAGMSLSRGSTAILRNCRITETGTAGLVIEGGSNATVENCTVRDTQGSGLVVGGDADPTVTDTTVAGSGKNGLYVDERGRGTFEGCTISSTGFPAVHVGSGAKPVLRGLRVQHTDQDLDLADGAEPTIEDCTSQQVKSARWPQPGGSTRAVPAAGSAGQPEPAAPAAPDDPPEESLDDLLAELDQLVGLERVKHDVSSLVKLMQMVRRREEMGLPAPPLSRHLVFAGNPGTGKTTVARLYGRILAAVGLLERGHLVEADRSSLVGEYVGHTGPKTQRVFQEAMGGVLFIDEAYSLVPPGIGNDFGQEAIATLVKLMEDHRDAVVVIVAGYSEEMETFIDSNPGLASRFTRTLLFENYETPELVSIVERQATHHRYELTESAREALHQLFDATPRDRRFGNGRTARQTFQTMTERQAYRVAELDAPGDADLVLLKAEDLPTA</sequence>
<dbReference type="Pfam" id="PF13229">
    <property type="entry name" value="Beta_helix"/>
    <property type="match status" value="2"/>
</dbReference>
<dbReference type="InterPro" id="IPR003593">
    <property type="entry name" value="AAA+_ATPase"/>
</dbReference>
<dbReference type="Pfam" id="PF17866">
    <property type="entry name" value="AAA_lid_6"/>
    <property type="match status" value="1"/>
</dbReference>
<dbReference type="Gene3D" id="3.40.50.300">
    <property type="entry name" value="P-loop containing nucleotide triphosphate hydrolases"/>
    <property type="match status" value="1"/>
</dbReference>
<dbReference type="InterPro" id="IPR012334">
    <property type="entry name" value="Pectin_lyas_fold"/>
</dbReference>
<dbReference type="InterPro" id="IPR000641">
    <property type="entry name" value="CbxX/CfxQ"/>
</dbReference>
<evidence type="ECO:0000256" key="4">
    <source>
        <dbReference type="SAM" id="MobiDB-lite"/>
    </source>
</evidence>
<evidence type="ECO:0000256" key="3">
    <source>
        <dbReference type="ARBA" id="ARBA00022840"/>
    </source>
</evidence>
<keyword evidence="3" id="KW-0067">ATP-binding</keyword>
<evidence type="ECO:0000256" key="1">
    <source>
        <dbReference type="ARBA" id="ARBA00010378"/>
    </source>
</evidence>
<feature type="compositionally biased region" description="Low complexity" evidence="4">
    <location>
        <begin position="599"/>
        <end position="608"/>
    </location>
</feature>
<dbReference type="InterPro" id="IPR003959">
    <property type="entry name" value="ATPase_AAA_core"/>
</dbReference>
<dbReference type="SUPFAM" id="SSF52540">
    <property type="entry name" value="P-loop containing nucleoside triphosphate hydrolases"/>
    <property type="match status" value="1"/>
</dbReference>
<dbReference type="RefSeq" id="WP_344581886.1">
    <property type="nucleotide sequence ID" value="NZ_BAAARK010000025.1"/>
</dbReference>
<evidence type="ECO:0000259" key="5">
    <source>
        <dbReference type="SMART" id="SM00382"/>
    </source>
</evidence>
<name>A0ABP6F391_9ACTN</name>
<dbReference type="InterPro" id="IPR039448">
    <property type="entry name" value="Beta_helix"/>
</dbReference>
<evidence type="ECO:0000313" key="6">
    <source>
        <dbReference type="EMBL" id="GAA2680059.1"/>
    </source>
</evidence>
<dbReference type="Proteomes" id="UP001500994">
    <property type="component" value="Unassembled WGS sequence"/>
</dbReference>
<dbReference type="EMBL" id="BAAARK010000025">
    <property type="protein sequence ID" value="GAA2680059.1"/>
    <property type="molecule type" value="Genomic_DNA"/>
</dbReference>
<dbReference type="InterPro" id="IPR011050">
    <property type="entry name" value="Pectin_lyase_fold/virulence"/>
</dbReference>
<dbReference type="InterPro" id="IPR027417">
    <property type="entry name" value="P-loop_NTPase"/>
</dbReference>
<dbReference type="SUPFAM" id="SSF51126">
    <property type="entry name" value="Pectin lyase-like"/>
    <property type="match status" value="3"/>
</dbReference>
<comment type="similarity">
    <text evidence="1">Belongs to the CbxX/CfxQ family.</text>
</comment>
<evidence type="ECO:0000313" key="7">
    <source>
        <dbReference type="Proteomes" id="UP001500994"/>
    </source>
</evidence>
<comment type="caution">
    <text evidence="6">The sequence shown here is derived from an EMBL/GenBank/DDBJ whole genome shotgun (WGS) entry which is preliminary data.</text>
</comment>
<proteinExistence type="inferred from homology"/>
<protein>
    <submittedName>
        <fullName evidence="6">Right-handed parallel beta-helix repeat-containing protein</fullName>
    </submittedName>
</protein>
<dbReference type="InterPro" id="IPR041627">
    <property type="entry name" value="AAA_lid_6"/>
</dbReference>
<dbReference type="Gene3D" id="2.160.20.10">
    <property type="entry name" value="Single-stranded right-handed beta-helix, Pectin lyase-like"/>
    <property type="match status" value="3"/>
</dbReference>
<dbReference type="SMART" id="SM00710">
    <property type="entry name" value="PbH1"/>
    <property type="match status" value="13"/>
</dbReference>
<dbReference type="InterPro" id="IPR006626">
    <property type="entry name" value="PbH1"/>
</dbReference>
<organism evidence="6 7">
    <name type="scientific">Streptomyces lunalinharesii</name>
    <dbReference type="NCBI Taxonomy" id="333384"/>
    <lineage>
        <taxon>Bacteria</taxon>
        <taxon>Bacillati</taxon>
        <taxon>Actinomycetota</taxon>
        <taxon>Actinomycetes</taxon>
        <taxon>Kitasatosporales</taxon>
        <taxon>Streptomycetaceae</taxon>
        <taxon>Streptomyces</taxon>
    </lineage>
</organism>
<accession>A0ABP6F391</accession>
<dbReference type="SMART" id="SM00382">
    <property type="entry name" value="AAA"/>
    <property type="match status" value="1"/>
</dbReference>
<keyword evidence="2" id="KW-0547">Nucleotide-binding</keyword>
<dbReference type="PANTHER" id="PTHR43392">
    <property type="entry name" value="AAA-TYPE ATPASE FAMILY PROTEIN / ANKYRIN REPEAT FAMILY PROTEIN"/>
    <property type="match status" value="1"/>
</dbReference>
<keyword evidence="7" id="KW-1185">Reference proteome</keyword>
<dbReference type="InterPro" id="IPR050773">
    <property type="entry name" value="CbxX/CfxQ_RuBisCO_ESX"/>
</dbReference>
<reference evidence="7" key="1">
    <citation type="journal article" date="2019" name="Int. J. Syst. Evol. Microbiol.">
        <title>The Global Catalogue of Microorganisms (GCM) 10K type strain sequencing project: providing services to taxonomists for standard genome sequencing and annotation.</title>
        <authorList>
            <consortium name="The Broad Institute Genomics Platform"/>
            <consortium name="The Broad Institute Genome Sequencing Center for Infectious Disease"/>
            <person name="Wu L."/>
            <person name="Ma J."/>
        </authorList>
    </citation>
    <scope>NUCLEOTIDE SEQUENCE [LARGE SCALE GENOMIC DNA]</scope>
    <source>
        <strain evidence="7">JCM 16374</strain>
    </source>
</reference>